<dbReference type="AlphaFoldDB" id="A0A975PMC7"/>
<reference evidence="6" key="1">
    <citation type="submission" date="2021-04" db="EMBL/GenBank/DDBJ databases">
        <title>Complete genome sequence for Sulfitobacter sp. strain JK7-1.</title>
        <authorList>
            <person name="Park S.-J."/>
        </authorList>
    </citation>
    <scope>NUCLEOTIDE SEQUENCE</scope>
    <source>
        <strain evidence="6">JK7-1</strain>
    </source>
</reference>
<dbReference type="GO" id="GO:0046872">
    <property type="term" value="F:metal ion binding"/>
    <property type="evidence" value="ECO:0007669"/>
    <property type="project" value="UniProtKB-KW"/>
</dbReference>
<dbReference type="KEGG" id="sual:KDD17_14405"/>
<gene>
    <name evidence="6" type="ORF">KDD17_14405</name>
</gene>
<dbReference type="Proteomes" id="UP000683291">
    <property type="component" value="Chromosome 1"/>
</dbReference>
<dbReference type="PANTHER" id="PTHR33337:SF40">
    <property type="entry name" value="CENP-V_GFA DOMAIN-CONTAINING PROTEIN-RELATED"/>
    <property type="match status" value="1"/>
</dbReference>
<evidence type="ECO:0000313" key="6">
    <source>
        <dbReference type="EMBL" id="QUJ76100.1"/>
    </source>
</evidence>
<dbReference type="InterPro" id="IPR006913">
    <property type="entry name" value="CENP-V/GFA"/>
</dbReference>
<comment type="similarity">
    <text evidence="1">Belongs to the Gfa family.</text>
</comment>
<dbReference type="Pfam" id="PF04828">
    <property type="entry name" value="GFA"/>
    <property type="match status" value="1"/>
</dbReference>
<keyword evidence="3" id="KW-0862">Zinc</keyword>
<protein>
    <submittedName>
        <fullName evidence="6">GFA family protein</fullName>
    </submittedName>
</protein>
<feature type="domain" description="CENP-V/GFA" evidence="5">
    <location>
        <begin position="5"/>
        <end position="116"/>
    </location>
</feature>
<evidence type="ECO:0000256" key="2">
    <source>
        <dbReference type="ARBA" id="ARBA00022723"/>
    </source>
</evidence>
<keyword evidence="7" id="KW-1185">Reference proteome</keyword>
<dbReference type="SUPFAM" id="SSF51316">
    <property type="entry name" value="Mss4-like"/>
    <property type="match status" value="1"/>
</dbReference>
<dbReference type="PROSITE" id="PS51891">
    <property type="entry name" value="CENP_V_GFA"/>
    <property type="match status" value="1"/>
</dbReference>
<dbReference type="EMBL" id="CP073581">
    <property type="protein sequence ID" value="QUJ76100.1"/>
    <property type="molecule type" value="Genomic_DNA"/>
</dbReference>
<dbReference type="Gene3D" id="3.90.1590.10">
    <property type="entry name" value="glutathione-dependent formaldehyde- activating enzyme (gfa)"/>
    <property type="match status" value="1"/>
</dbReference>
<dbReference type="PANTHER" id="PTHR33337">
    <property type="entry name" value="GFA DOMAIN-CONTAINING PROTEIN"/>
    <property type="match status" value="1"/>
</dbReference>
<accession>A0A975PMC7</accession>
<evidence type="ECO:0000259" key="5">
    <source>
        <dbReference type="PROSITE" id="PS51891"/>
    </source>
</evidence>
<name>A0A975PMC7_9RHOB</name>
<keyword evidence="2" id="KW-0479">Metal-binding</keyword>
<keyword evidence="4" id="KW-0456">Lyase</keyword>
<dbReference type="InterPro" id="IPR011057">
    <property type="entry name" value="Mss4-like_sf"/>
</dbReference>
<dbReference type="GO" id="GO:0016846">
    <property type="term" value="F:carbon-sulfur lyase activity"/>
    <property type="evidence" value="ECO:0007669"/>
    <property type="project" value="InterPro"/>
</dbReference>
<evidence type="ECO:0000313" key="7">
    <source>
        <dbReference type="Proteomes" id="UP000683291"/>
    </source>
</evidence>
<evidence type="ECO:0000256" key="3">
    <source>
        <dbReference type="ARBA" id="ARBA00022833"/>
    </source>
</evidence>
<evidence type="ECO:0000256" key="1">
    <source>
        <dbReference type="ARBA" id="ARBA00005495"/>
    </source>
</evidence>
<sequence>MGERMTGHCLCGAVQVEATHDGAPKLRACHCDMCRRHGSGPFFSINARVLSVAGPAQSYRSSDWAERGFCGTCGSTLWYGTVADGVRHLSAGLFDNAGGGTLAVEFFADACPQGYALAGSQKKLTTQETIALFAPREEIDQ</sequence>
<proteinExistence type="inferred from homology"/>
<organism evidence="6 7">
    <name type="scientific">Sulfitobacter albidus</name>
    <dbReference type="NCBI Taxonomy" id="2829501"/>
    <lineage>
        <taxon>Bacteria</taxon>
        <taxon>Pseudomonadati</taxon>
        <taxon>Pseudomonadota</taxon>
        <taxon>Alphaproteobacteria</taxon>
        <taxon>Rhodobacterales</taxon>
        <taxon>Roseobacteraceae</taxon>
        <taxon>Sulfitobacter</taxon>
    </lineage>
</organism>
<evidence type="ECO:0000256" key="4">
    <source>
        <dbReference type="ARBA" id="ARBA00023239"/>
    </source>
</evidence>